<dbReference type="RefSeq" id="WP_063259614.1">
    <property type="nucleotide sequence ID" value="NZ_LJKE01000015.1"/>
</dbReference>
<gene>
    <name evidence="1" type="ORF">B4088_0381</name>
</gene>
<comment type="caution">
    <text evidence="1">The sequence shown here is derived from an EMBL/GenBank/DDBJ whole genome shotgun (WGS) entry which is preliminary data.</text>
</comment>
<name>A0A164QMU2_BACCE</name>
<dbReference type="PATRIC" id="fig|1396.535.peg.4128"/>
<dbReference type="Proteomes" id="UP000076482">
    <property type="component" value="Unassembled WGS sequence"/>
</dbReference>
<dbReference type="AlphaFoldDB" id="A0A164QMU2"/>
<reference evidence="1 2" key="1">
    <citation type="submission" date="2015-09" db="EMBL/GenBank/DDBJ databases">
        <title>Bacillus cereus food isolates.</title>
        <authorList>
            <person name="Boekhorst J."/>
        </authorList>
    </citation>
    <scope>NUCLEOTIDE SEQUENCE [LARGE SCALE GENOMIC DNA]</scope>
    <source>
        <strain evidence="1 2">B4088</strain>
    </source>
</reference>
<dbReference type="EMBL" id="LJKE01000015">
    <property type="protein sequence ID" value="KZD71920.1"/>
    <property type="molecule type" value="Genomic_DNA"/>
</dbReference>
<accession>A0A164QMU2</accession>
<organism evidence="1 2">
    <name type="scientific">Bacillus cereus</name>
    <dbReference type="NCBI Taxonomy" id="1396"/>
    <lineage>
        <taxon>Bacteria</taxon>
        <taxon>Bacillati</taxon>
        <taxon>Bacillota</taxon>
        <taxon>Bacilli</taxon>
        <taxon>Bacillales</taxon>
        <taxon>Bacillaceae</taxon>
        <taxon>Bacillus</taxon>
        <taxon>Bacillus cereus group</taxon>
    </lineage>
</organism>
<protein>
    <submittedName>
        <fullName evidence="1">Uncharacterized protein</fullName>
    </submittedName>
</protein>
<sequence>MKAYSSADLLGKEVLYAKSKSSLLTWFDSWLDSRTSEVELSISIPHTVYLRTRLICDYIQSVYESPMNTAQFLNILYVDFIHRNMKRHNPKKIYEELTQYDIASDTLEIHDPRQLNVVTFRKKYQNSVVINYSISKKNIKRGEMFLAELHELIGKHYTVEVLLSTLWVNFIQSFSDGNNEKAVDKLLKLAAKNFQ</sequence>
<evidence type="ECO:0000313" key="2">
    <source>
        <dbReference type="Proteomes" id="UP000076482"/>
    </source>
</evidence>
<proteinExistence type="predicted"/>
<evidence type="ECO:0000313" key="1">
    <source>
        <dbReference type="EMBL" id="KZD71920.1"/>
    </source>
</evidence>